<keyword evidence="4" id="KW-1185">Reference proteome</keyword>
<feature type="non-terminal residue" evidence="3">
    <location>
        <position position="1"/>
    </location>
</feature>
<gene>
    <name evidence="3" type="ORF">DFP72DRAFT_768991</name>
</gene>
<evidence type="ECO:0000313" key="4">
    <source>
        <dbReference type="Proteomes" id="UP000521943"/>
    </source>
</evidence>
<comment type="caution">
    <text evidence="3">The sequence shown here is derived from an EMBL/GenBank/DDBJ whole genome shotgun (WGS) entry which is preliminary data.</text>
</comment>
<organism evidence="3 4">
    <name type="scientific">Ephemerocybe angulata</name>
    <dbReference type="NCBI Taxonomy" id="980116"/>
    <lineage>
        <taxon>Eukaryota</taxon>
        <taxon>Fungi</taxon>
        <taxon>Dikarya</taxon>
        <taxon>Basidiomycota</taxon>
        <taxon>Agaricomycotina</taxon>
        <taxon>Agaricomycetes</taxon>
        <taxon>Agaricomycetidae</taxon>
        <taxon>Agaricales</taxon>
        <taxon>Agaricineae</taxon>
        <taxon>Psathyrellaceae</taxon>
        <taxon>Ephemerocybe</taxon>
    </lineage>
</organism>
<reference evidence="3 4" key="1">
    <citation type="submission" date="2020-07" db="EMBL/GenBank/DDBJ databases">
        <title>Comparative genomics of pyrophilous fungi reveals a link between fire events and developmental genes.</title>
        <authorList>
            <consortium name="DOE Joint Genome Institute"/>
            <person name="Steindorff A.S."/>
            <person name="Carver A."/>
            <person name="Calhoun S."/>
            <person name="Stillman K."/>
            <person name="Liu H."/>
            <person name="Lipzen A."/>
            <person name="Pangilinan J."/>
            <person name="Labutti K."/>
            <person name="Bruns T.D."/>
            <person name="Grigoriev I.V."/>
        </authorList>
    </citation>
    <scope>NUCLEOTIDE SEQUENCE [LARGE SCALE GENOMIC DNA]</scope>
    <source>
        <strain evidence="3 4">CBS 144469</strain>
    </source>
</reference>
<protein>
    <submittedName>
        <fullName evidence="3">Uncharacterized protein</fullName>
    </submittedName>
</protein>
<dbReference type="PANTHER" id="PTHR12663">
    <property type="entry name" value="ANDROGEN INDUCED INHIBITOR OF PROLIFERATION AS3 / PDS5-RELATED"/>
    <property type="match status" value="1"/>
</dbReference>
<proteinExistence type="predicted"/>
<evidence type="ECO:0000256" key="2">
    <source>
        <dbReference type="ARBA" id="ARBA00023242"/>
    </source>
</evidence>
<dbReference type="PANTHER" id="PTHR12663:SF0">
    <property type="entry name" value="PRECOCIOUS DISSOCIATION OF SISTERS 5, ISOFORM A"/>
    <property type="match status" value="1"/>
</dbReference>
<dbReference type="EMBL" id="JACGCI010000235">
    <property type="protein sequence ID" value="KAF6741544.1"/>
    <property type="molecule type" value="Genomic_DNA"/>
</dbReference>
<dbReference type="InterPro" id="IPR039776">
    <property type="entry name" value="Pds5"/>
</dbReference>
<name>A0A8H6LTD5_9AGAR</name>
<comment type="subcellular location">
    <subcellularLocation>
        <location evidence="1">Nucleus</location>
    </subcellularLocation>
</comment>
<dbReference type="OrthoDB" id="200660at2759"/>
<dbReference type="GO" id="GO:0006281">
    <property type="term" value="P:DNA repair"/>
    <property type="evidence" value="ECO:0007669"/>
    <property type="project" value="TreeGrafter"/>
</dbReference>
<dbReference type="Proteomes" id="UP000521943">
    <property type="component" value="Unassembled WGS sequence"/>
</dbReference>
<dbReference type="Pfam" id="PF20168">
    <property type="entry name" value="PDS5"/>
    <property type="match status" value="1"/>
</dbReference>
<evidence type="ECO:0000313" key="3">
    <source>
        <dbReference type="EMBL" id="KAF6741544.1"/>
    </source>
</evidence>
<keyword evidence="2" id="KW-0539">Nucleus</keyword>
<sequence>QLDFREKLVGKVLTTDALLKKLKELHQQLPALDQEHFHVQSLATAKKGLVRCSILLHKDRGIKAFTACCLADLLRLYAPDAPYTQPELR</sequence>
<accession>A0A8H6LTD5</accession>
<dbReference type="AlphaFoldDB" id="A0A8H6LTD5"/>
<dbReference type="GO" id="GO:0000785">
    <property type="term" value="C:chromatin"/>
    <property type="evidence" value="ECO:0007669"/>
    <property type="project" value="TreeGrafter"/>
</dbReference>
<evidence type="ECO:0000256" key="1">
    <source>
        <dbReference type="ARBA" id="ARBA00004123"/>
    </source>
</evidence>
<dbReference type="GO" id="GO:0007064">
    <property type="term" value="P:mitotic sister chromatid cohesion"/>
    <property type="evidence" value="ECO:0007669"/>
    <property type="project" value="InterPro"/>
</dbReference>
<feature type="non-terminal residue" evidence="3">
    <location>
        <position position="89"/>
    </location>
</feature>
<dbReference type="GO" id="GO:0005634">
    <property type="term" value="C:nucleus"/>
    <property type="evidence" value="ECO:0007669"/>
    <property type="project" value="UniProtKB-SubCell"/>
</dbReference>